<gene>
    <name evidence="1" type="ORF">DES41_103140</name>
</gene>
<proteinExistence type="predicted"/>
<dbReference type="EMBL" id="QPJK01000003">
    <property type="protein sequence ID" value="RCW72534.1"/>
    <property type="molecule type" value="Genomic_DNA"/>
</dbReference>
<evidence type="ECO:0000313" key="1">
    <source>
        <dbReference type="EMBL" id="RCW72534.1"/>
    </source>
</evidence>
<evidence type="ECO:0000313" key="2">
    <source>
        <dbReference type="Proteomes" id="UP000252884"/>
    </source>
</evidence>
<accession>A0A368Y2S1</accession>
<dbReference type="Proteomes" id="UP000252884">
    <property type="component" value="Unassembled WGS sequence"/>
</dbReference>
<dbReference type="RefSeq" id="WP_114467958.1">
    <property type="nucleotide sequence ID" value="NZ_QPJK01000003.1"/>
</dbReference>
<protein>
    <submittedName>
        <fullName evidence="1">Uncharacterized protein</fullName>
    </submittedName>
</protein>
<comment type="caution">
    <text evidence="1">The sequence shown here is derived from an EMBL/GenBank/DDBJ whole genome shotgun (WGS) entry which is preliminary data.</text>
</comment>
<name>A0A368Y2S1_9BURK</name>
<keyword evidence="2" id="KW-1185">Reference proteome</keyword>
<dbReference type="AlphaFoldDB" id="A0A368Y2S1"/>
<organism evidence="1 2">
    <name type="scientific">Pseudorhodoferax soli</name>
    <dbReference type="NCBI Taxonomy" id="545864"/>
    <lineage>
        <taxon>Bacteria</taxon>
        <taxon>Pseudomonadati</taxon>
        <taxon>Pseudomonadota</taxon>
        <taxon>Betaproteobacteria</taxon>
        <taxon>Burkholderiales</taxon>
        <taxon>Comamonadaceae</taxon>
    </lineage>
</organism>
<sequence length="76" mass="8651">MDSDVDVAMEAGRSAYRCGHQRWANPYGVDPASRLAQMQACAWTIGWAREHHATVMRQSLRTRHDARAWETQPPCP</sequence>
<reference evidence="1 2" key="1">
    <citation type="submission" date="2018-07" db="EMBL/GenBank/DDBJ databases">
        <title>Genomic Encyclopedia of Type Strains, Phase IV (KMG-IV): sequencing the most valuable type-strain genomes for metagenomic binning, comparative biology and taxonomic classification.</title>
        <authorList>
            <person name="Goeker M."/>
        </authorList>
    </citation>
    <scope>NUCLEOTIDE SEQUENCE [LARGE SCALE GENOMIC DNA]</scope>
    <source>
        <strain evidence="1 2">DSM 21634</strain>
    </source>
</reference>